<feature type="compositionally biased region" description="Polar residues" evidence="5">
    <location>
        <begin position="480"/>
        <end position="492"/>
    </location>
</feature>
<dbReference type="EMBL" id="KQ983089">
    <property type="protein sequence ID" value="KYQ47550.1"/>
    <property type="molecule type" value="Genomic_DNA"/>
</dbReference>
<feature type="domain" description="C2H2-type" evidence="6">
    <location>
        <begin position="540"/>
        <end position="561"/>
    </location>
</feature>
<dbReference type="SMART" id="SM00384">
    <property type="entry name" value="AT_hook"/>
    <property type="match status" value="2"/>
</dbReference>
<dbReference type="InterPro" id="IPR013087">
    <property type="entry name" value="Znf_C2H2_type"/>
</dbReference>
<evidence type="ECO:0000256" key="4">
    <source>
        <dbReference type="PROSITE-ProRule" id="PRU00221"/>
    </source>
</evidence>
<gene>
    <name evidence="7" type="ORF">ALC60_13305</name>
</gene>
<dbReference type="GO" id="GO:0006383">
    <property type="term" value="P:transcription by RNA polymerase III"/>
    <property type="evidence" value="ECO:0007669"/>
    <property type="project" value="TreeGrafter"/>
</dbReference>
<keyword evidence="4" id="KW-0853">WD repeat</keyword>
<feature type="non-terminal residue" evidence="7">
    <location>
        <position position="1"/>
    </location>
</feature>
<keyword evidence="3" id="KW-0539">Nucleus</keyword>
<feature type="domain" description="C2H2-type" evidence="6">
    <location>
        <begin position="598"/>
        <end position="618"/>
    </location>
</feature>
<dbReference type="GO" id="GO:0005634">
    <property type="term" value="C:nucleus"/>
    <property type="evidence" value="ECO:0007669"/>
    <property type="project" value="UniProtKB-SubCell"/>
</dbReference>
<proteinExistence type="predicted"/>
<evidence type="ECO:0000313" key="7">
    <source>
        <dbReference type="EMBL" id="KYQ47550.1"/>
    </source>
</evidence>
<evidence type="ECO:0000259" key="6">
    <source>
        <dbReference type="SMART" id="SM00355"/>
    </source>
</evidence>
<dbReference type="GO" id="GO:0000127">
    <property type="term" value="C:transcription factor TFIIIC complex"/>
    <property type="evidence" value="ECO:0007669"/>
    <property type="project" value="TreeGrafter"/>
</dbReference>
<dbReference type="InterPro" id="IPR036322">
    <property type="entry name" value="WD40_repeat_dom_sf"/>
</dbReference>
<comment type="subcellular location">
    <subcellularLocation>
        <location evidence="1">Nucleus</location>
    </subcellularLocation>
</comment>
<feature type="domain" description="C2H2-type" evidence="6">
    <location>
        <begin position="772"/>
        <end position="795"/>
    </location>
</feature>
<organism evidence="7 8">
    <name type="scientific">Mycetomoellerius zeteki</name>
    <dbReference type="NCBI Taxonomy" id="64791"/>
    <lineage>
        <taxon>Eukaryota</taxon>
        <taxon>Metazoa</taxon>
        <taxon>Ecdysozoa</taxon>
        <taxon>Arthropoda</taxon>
        <taxon>Hexapoda</taxon>
        <taxon>Insecta</taxon>
        <taxon>Pterygota</taxon>
        <taxon>Neoptera</taxon>
        <taxon>Endopterygota</taxon>
        <taxon>Hymenoptera</taxon>
        <taxon>Apocrita</taxon>
        <taxon>Aculeata</taxon>
        <taxon>Formicoidea</taxon>
        <taxon>Formicidae</taxon>
        <taxon>Myrmicinae</taxon>
        <taxon>Mycetomoellerius</taxon>
    </lineage>
</organism>
<dbReference type="Proteomes" id="UP000075809">
    <property type="component" value="Unassembled WGS sequence"/>
</dbReference>
<reference evidence="7 8" key="1">
    <citation type="submission" date="2015-09" db="EMBL/GenBank/DDBJ databases">
        <title>Trachymyrmex zeteki WGS genome.</title>
        <authorList>
            <person name="Nygaard S."/>
            <person name="Hu H."/>
            <person name="Boomsma J."/>
            <person name="Zhang G."/>
        </authorList>
    </citation>
    <scope>NUCLEOTIDE SEQUENCE [LARGE SCALE GENOMIC DNA]</scope>
    <source>
        <strain evidence="7">Tzet28-1</strain>
        <tissue evidence="7">Whole body</tissue>
    </source>
</reference>
<dbReference type="PROSITE" id="PS50082">
    <property type="entry name" value="WD_REPEATS_2"/>
    <property type="match status" value="1"/>
</dbReference>
<dbReference type="SMART" id="SM00320">
    <property type="entry name" value="WD40"/>
    <property type="match status" value="4"/>
</dbReference>
<evidence type="ECO:0000256" key="3">
    <source>
        <dbReference type="ARBA" id="ARBA00023242"/>
    </source>
</evidence>
<dbReference type="STRING" id="64791.A0A151WID4"/>
<feature type="compositionally biased region" description="Acidic residues" evidence="5">
    <location>
        <begin position="423"/>
        <end position="433"/>
    </location>
</feature>
<keyword evidence="8" id="KW-1185">Reference proteome</keyword>
<evidence type="ECO:0000256" key="1">
    <source>
        <dbReference type="ARBA" id="ARBA00004123"/>
    </source>
</evidence>
<evidence type="ECO:0000256" key="5">
    <source>
        <dbReference type="SAM" id="MobiDB-lite"/>
    </source>
</evidence>
<accession>A0A151WID4</accession>
<dbReference type="InterPro" id="IPR017956">
    <property type="entry name" value="AT_hook_DNA-bd_motif"/>
</dbReference>
<dbReference type="InterPro" id="IPR052416">
    <property type="entry name" value="GTF3C_component"/>
</dbReference>
<dbReference type="Pfam" id="PF00400">
    <property type="entry name" value="WD40"/>
    <property type="match status" value="1"/>
</dbReference>
<dbReference type="InterPro" id="IPR015943">
    <property type="entry name" value="WD40/YVTN_repeat-like_dom_sf"/>
</dbReference>
<evidence type="ECO:0000256" key="2">
    <source>
        <dbReference type="ARBA" id="ARBA00023163"/>
    </source>
</evidence>
<dbReference type="SMART" id="SM00355">
    <property type="entry name" value="ZnF_C2H2"/>
    <property type="match status" value="5"/>
</dbReference>
<dbReference type="PANTHER" id="PTHR15052">
    <property type="entry name" value="RNA POLYMERASE III TRANSCRIPTION INITIATION FACTOR COMPLEX SUBUNIT"/>
    <property type="match status" value="1"/>
</dbReference>
<dbReference type="GO" id="GO:0003677">
    <property type="term" value="F:DNA binding"/>
    <property type="evidence" value="ECO:0007669"/>
    <property type="project" value="InterPro"/>
</dbReference>
<feature type="region of interest" description="Disordered" evidence="5">
    <location>
        <begin position="423"/>
        <end position="497"/>
    </location>
</feature>
<feature type="region of interest" description="Disordered" evidence="5">
    <location>
        <begin position="368"/>
        <end position="393"/>
    </location>
</feature>
<evidence type="ECO:0000313" key="8">
    <source>
        <dbReference type="Proteomes" id="UP000075809"/>
    </source>
</evidence>
<feature type="repeat" description="WD" evidence="4">
    <location>
        <begin position="1170"/>
        <end position="1213"/>
    </location>
</feature>
<feature type="domain" description="C2H2-type" evidence="6">
    <location>
        <begin position="740"/>
        <end position="762"/>
    </location>
</feature>
<dbReference type="PANTHER" id="PTHR15052:SF2">
    <property type="entry name" value="GENERAL TRANSCRIPTION FACTOR 3C POLYPEPTIDE 2"/>
    <property type="match status" value="1"/>
</dbReference>
<dbReference type="SUPFAM" id="SSF50978">
    <property type="entry name" value="WD40 repeat-like"/>
    <property type="match status" value="1"/>
</dbReference>
<feature type="compositionally biased region" description="Basic residues" evidence="5">
    <location>
        <begin position="451"/>
        <end position="465"/>
    </location>
</feature>
<sequence length="1462" mass="167772">SISNKNIVLSEIDKRHNEYSGIKNNNKYESRPIILENYAQESLLLHTPSNNFISIGVNKSDNLEQLHIERENATRSETNSNRNKVPESCKLVTLQNTACETEFVPEYRTKRENLDYTSNIYSRKKLLFSIKPGTSMEAKSTDILMASRDKNTSSLHKSCSIEDNADVNKTIPDENEKDFQRDKMNDVVISNNFSRGLTDDNILSIKIQNQIVNEQHITLSDKRTATKKQEIEEIKNGITVLPAKPTRSLPTNLKASIEDNNKKSKLIKVEYKLTNSMQPFAGGTQSTIDDSNDLKSTGKCTELCTQNVHSIKQQISSVEDTNWKFISEARDENDDLENNAAHRDTSVASEINVEHDEQSQSFAVQNIKRKRGRPKKVIDSTDQITPKSSRDDDMLQEIPKIITESVTHDRRRTSKIMIDTSMSDETDTVEEETIVVKKRGRPPGSTDRNRGRGRGRGRGRSRGRGRGTLQNLVDTEYTPRLTTTNVSQSTTEKSNEIDDTSATSCIVNMSTIVNTEDAVTDSNVPHIEKAVAIYLQIQLVTCAKCDQEISKKQWSSHNLYHHNNMAWRKDDEPLDFENDVKLLKRVLTAALKQKKKFLTCEKCEATKRSVNGFISHMQFCGKSEEERQALMVTCPICHASMMPSSMEVHERYHRQLEQSKIKETELRIEKTKRKAAEKAVPRILELTKSLKEQNLSTVKNIYIETFETLSCLLKIQMTNKKKIPSAWKVMWKKELESGITSCKHIGCTFTSSSYETICEHYYQCDFIPQENFMCKICKFSADSRDKITDHITETHSGNSDLEKYSDYETEEDEYLSDESILECVKRKLSNRRLSKTKSDSTRIYRKMAFLDKETTQSPHSTETYKPALRWTLDFELKNYELALFKDDVPNCFTLLENDDATMYLPELTISMAFKHENVNLSKTSSDKNNWKRIKRFESDTYEAVPTFFVGGPIWALAWLPIPSSIWSKNPTQYVAISTHPTMESKYTVRNKYLGPNIIQIWDVGPLNHQVNSKNRSPVLAYAIAHNSGTIWCLEWCPSGCYQDVDLDNYKADESKIRRMGLLAAACSDGCINIYSLPFADELKFEKTENNSLPIYKTDPVMTLVVNTLIYDNNEQDWQCTKLSWTKEHGHSIIAAGFSNGYIGLWHLTTTSPLLLNVRMNTKFINTHQHFFAHYNAITMLALVPYGKSRFLASASVDKSYKFWDLEETSGPQSYIKKGIVSNGAWMMNWPCAILSFDDALGYHYTHSMIVPLREYGYKYCPILATNSPTYGLAVSDHANSIAHGTLAGEVMTIFPHQLLYTEKILPKKRQLNSFIETVDFLREQQHKDNENDKNKDKKSSKEYHYMPETYNECKDRFGIVFHDNLMDLEKYIARNKPNKENTLNNDKLMSIPIEQYPFTSANRMAWNPNTWNYLWLATGYQNGLVRLFNLNFMSNSRDLNALLLAHEKSMLDKKEQINIVDM</sequence>
<feature type="domain" description="C2H2-type" evidence="6">
    <location>
        <begin position="632"/>
        <end position="653"/>
    </location>
</feature>
<name>A0A151WID4_9HYME</name>
<dbReference type="InterPro" id="IPR001680">
    <property type="entry name" value="WD40_rpt"/>
</dbReference>
<dbReference type="Gene3D" id="2.130.10.10">
    <property type="entry name" value="YVTN repeat-like/Quinoprotein amine dehydrogenase"/>
    <property type="match status" value="1"/>
</dbReference>
<keyword evidence="2" id="KW-0804">Transcription</keyword>
<protein>
    <submittedName>
        <fullName evidence="7">General transcription factor 3C polypeptide 2</fullName>
    </submittedName>
</protein>